<evidence type="ECO:0000313" key="16">
    <source>
        <dbReference type="EMBL" id="KAK4302900.1"/>
    </source>
</evidence>
<evidence type="ECO:0000256" key="11">
    <source>
        <dbReference type="ARBA" id="ARBA00023286"/>
    </source>
</evidence>
<evidence type="ECO:0000256" key="9">
    <source>
        <dbReference type="ARBA" id="ARBA00023170"/>
    </source>
</evidence>
<name>A0AAE1U1J9_9EUCA</name>
<dbReference type="Proteomes" id="UP001292094">
    <property type="component" value="Unassembled WGS sequence"/>
</dbReference>
<feature type="transmembrane region" description="Helical" evidence="14">
    <location>
        <begin position="20"/>
        <end position="41"/>
    </location>
</feature>
<dbReference type="InterPro" id="IPR019594">
    <property type="entry name" value="Glu/Gly-bd"/>
</dbReference>
<keyword evidence="7" id="KW-0406">Ion transport</keyword>
<reference evidence="16" key="1">
    <citation type="submission" date="2023-11" db="EMBL/GenBank/DDBJ databases">
        <title>Genome assemblies of two species of porcelain crab, Petrolisthes cinctipes and Petrolisthes manimaculis (Anomura: Porcellanidae).</title>
        <authorList>
            <person name="Angst P."/>
        </authorList>
    </citation>
    <scope>NUCLEOTIDE SEQUENCE</scope>
    <source>
        <strain evidence="16">PB745_02</strain>
        <tissue evidence="16">Gill</tissue>
    </source>
</reference>
<accession>A0AAE1U1J9</accession>
<evidence type="ECO:0000256" key="1">
    <source>
        <dbReference type="ARBA" id="ARBA00004651"/>
    </source>
</evidence>
<organism evidence="16 17">
    <name type="scientific">Petrolisthes manimaculis</name>
    <dbReference type="NCBI Taxonomy" id="1843537"/>
    <lineage>
        <taxon>Eukaryota</taxon>
        <taxon>Metazoa</taxon>
        <taxon>Ecdysozoa</taxon>
        <taxon>Arthropoda</taxon>
        <taxon>Crustacea</taxon>
        <taxon>Multicrustacea</taxon>
        <taxon>Malacostraca</taxon>
        <taxon>Eumalacostraca</taxon>
        <taxon>Eucarida</taxon>
        <taxon>Decapoda</taxon>
        <taxon>Pleocyemata</taxon>
        <taxon>Anomura</taxon>
        <taxon>Galatheoidea</taxon>
        <taxon>Porcellanidae</taxon>
        <taxon>Petrolisthes</taxon>
    </lineage>
</organism>
<feature type="transmembrane region" description="Helical" evidence="14">
    <location>
        <begin position="399"/>
        <end position="416"/>
    </location>
</feature>
<feature type="transmembrane region" description="Helical" evidence="14">
    <location>
        <begin position="365"/>
        <end position="387"/>
    </location>
</feature>
<keyword evidence="11" id="KW-1071">Ligand-gated ion channel</keyword>
<keyword evidence="8 14" id="KW-0472">Membrane</keyword>
<comment type="caution">
    <text evidence="16">The sequence shown here is derived from an EMBL/GenBank/DDBJ whole genome shotgun (WGS) entry which is preliminary data.</text>
</comment>
<keyword evidence="10" id="KW-0325">Glycoprotein</keyword>
<keyword evidence="4" id="KW-1003">Cell membrane</keyword>
<sequence>MPIRGIPKSRTVRSERLRIVSLWLEVIMVLLRVCVVVALVLSSIGQVTVLKVEGKVETVMEKMVERMVEKVVKHHLNGCHLIFLTTTTRSPLVSSIIRQLGVVGVVADVTVESGDRLWGDQRTTCRAVILLTHNNNNNNNNNTNLLLSHVERIGLYKRSEVVVVGVGLREDVKNVLLHPSLRNTAHALYLAFTPHTTTTTTTPFTTLTSTSTSTSAPTPHDTTSHETDQFRNFQGHMLRLTAVNYFPYVTFERETEEQETPVTFTDSVDVRILHTFTKKLNISYKVRDAPNRTWGAYKDGVFYGMMGKLYREEADMCTSSGPTPSRFKAVDYLRIHPSDHTIVTSLQPALLPQYLAIVTPFSDEVWLSLLGGVVGWSVIMWALQLVWTRMVAGGGRGIPFSKALMFGWGALLEQTYPDPSLSVSGQLLVGWWLVFCVVITTGFRSSLVAHLTVQGKAEPIDSFEDMVAQKGWRWGTEETLFKGAHVEYFAISQDPVVQKANSDLESLGWKEGLRKVQDGGYSFFAFKNFIRFIVGSYFTDANGRSPFYIGKRGLSAIHFLGWYFR</sequence>
<evidence type="ECO:0000256" key="14">
    <source>
        <dbReference type="SAM" id="Phobius"/>
    </source>
</evidence>
<evidence type="ECO:0000256" key="4">
    <source>
        <dbReference type="ARBA" id="ARBA00022475"/>
    </source>
</evidence>
<dbReference type="GO" id="GO:0050906">
    <property type="term" value="P:detection of stimulus involved in sensory perception"/>
    <property type="evidence" value="ECO:0007669"/>
    <property type="project" value="UniProtKB-ARBA"/>
</dbReference>
<feature type="domain" description="Ionotropic glutamate receptor L-glutamate and glycine-binding" evidence="15">
    <location>
        <begin position="261"/>
        <end position="311"/>
    </location>
</feature>
<proteinExistence type="inferred from homology"/>
<evidence type="ECO:0000256" key="7">
    <source>
        <dbReference type="ARBA" id="ARBA00023065"/>
    </source>
</evidence>
<feature type="compositionally biased region" description="Low complexity" evidence="13">
    <location>
        <begin position="203"/>
        <end position="221"/>
    </location>
</feature>
<dbReference type="Gene3D" id="3.40.190.10">
    <property type="entry name" value="Periplasmic binding protein-like II"/>
    <property type="match status" value="1"/>
</dbReference>
<gene>
    <name evidence="16" type="ORF">Pmani_025042</name>
</gene>
<evidence type="ECO:0000256" key="10">
    <source>
        <dbReference type="ARBA" id="ARBA00023180"/>
    </source>
</evidence>
<dbReference type="InterPro" id="IPR052192">
    <property type="entry name" value="Insect_Ionotropic_Sensory_Rcpt"/>
</dbReference>
<dbReference type="AlphaFoldDB" id="A0AAE1U1J9"/>
<evidence type="ECO:0000256" key="2">
    <source>
        <dbReference type="ARBA" id="ARBA00008685"/>
    </source>
</evidence>
<keyword evidence="17" id="KW-1185">Reference proteome</keyword>
<keyword evidence="5 14" id="KW-0812">Transmembrane</keyword>
<dbReference type="SUPFAM" id="SSF53850">
    <property type="entry name" value="Periplasmic binding protein-like II"/>
    <property type="match status" value="1"/>
</dbReference>
<comment type="similarity">
    <text evidence="2">Belongs to the glutamate-gated ion channel (TC 1.A.10.1) family.</text>
</comment>
<dbReference type="InterPro" id="IPR001320">
    <property type="entry name" value="Iontro_rcpt_C"/>
</dbReference>
<evidence type="ECO:0000313" key="17">
    <source>
        <dbReference type="Proteomes" id="UP001292094"/>
    </source>
</evidence>
<evidence type="ECO:0000256" key="6">
    <source>
        <dbReference type="ARBA" id="ARBA00022989"/>
    </source>
</evidence>
<evidence type="ECO:0000256" key="5">
    <source>
        <dbReference type="ARBA" id="ARBA00022692"/>
    </source>
</evidence>
<feature type="region of interest" description="Disordered" evidence="13">
    <location>
        <begin position="203"/>
        <end position="226"/>
    </location>
</feature>
<evidence type="ECO:0000256" key="8">
    <source>
        <dbReference type="ARBA" id="ARBA00023136"/>
    </source>
</evidence>
<dbReference type="Gene3D" id="1.10.287.70">
    <property type="match status" value="1"/>
</dbReference>
<evidence type="ECO:0000256" key="3">
    <source>
        <dbReference type="ARBA" id="ARBA00022448"/>
    </source>
</evidence>
<dbReference type="PANTHER" id="PTHR42643:SF24">
    <property type="entry name" value="IONOTROPIC RECEPTOR 60A"/>
    <property type="match status" value="1"/>
</dbReference>
<protein>
    <recommendedName>
        <fullName evidence="15">Ionotropic glutamate receptor L-glutamate and glycine-binding domain-containing protein</fullName>
    </recommendedName>
</protein>
<keyword evidence="6 14" id="KW-1133">Transmembrane helix</keyword>
<feature type="transmembrane region" description="Helical" evidence="14">
    <location>
        <begin position="428"/>
        <end position="447"/>
    </location>
</feature>
<dbReference type="Pfam" id="PF00060">
    <property type="entry name" value="Lig_chan"/>
    <property type="match status" value="1"/>
</dbReference>
<keyword evidence="9" id="KW-0675">Receptor</keyword>
<dbReference type="EMBL" id="JAWZYT010002648">
    <property type="protein sequence ID" value="KAK4302900.1"/>
    <property type="molecule type" value="Genomic_DNA"/>
</dbReference>
<evidence type="ECO:0000256" key="13">
    <source>
        <dbReference type="SAM" id="MobiDB-lite"/>
    </source>
</evidence>
<dbReference type="GO" id="GO:0015276">
    <property type="term" value="F:ligand-gated monoatomic ion channel activity"/>
    <property type="evidence" value="ECO:0007669"/>
    <property type="project" value="InterPro"/>
</dbReference>
<dbReference type="SMART" id="SM00918">
    <property type="entry name" value="Lig_chan-Glu_bd"/>
    <property type="match status" value="1"/>
</dbReference>
<evidence type="ECO:0000256" key="12">
    <source>
        <dbReference type="ARBA" id="ARBA00023303"/>
    </source>
</evidence>
<dbReference type="PANTHER" id="PTHR42643">
    <property type="entry name" value="IONOTROPIC RECEPTOR 20A-RELATED"/>
    <property type="match status" value="1"/>
</dbReference>
<evidence type="ECO:0000259" key="15">
    <source>
        <dbReference type="SMART" id="SM00918"/>
    </source>
</evidence>
<dbReference type="GO" id="GO:0005886">
    <property type="term" value="C:plasma membrane"/>
    <property type="evidence" value="ECO:0007669"/>
    <property type="project" value="UniProtKB-SubCell"/>
</dbReference>
<keyword evidence="3" id="KW-0813">Transport</keyword>
<comment type="subcellular location">
    <subcellularLocation>
        <location evidence="1">Cell membrane</location>
        <topology evidence="1">Multi-pass membrane protein</topology>
    </subcellularLocation>
</comment>
<keyword evidence="12" id="KW-0407">Ion channel</keyword>